<dbReference type="SFLD" id="SFLDS00032">
    <property type="entry name" value="Radical_SAM_3-amino-3-carboxyp"/>
    <property type="match status" value="1"/>
</dbReference>
<keyword evidence="4" id="KW-0479">Metal-binding</keyword>
<dbReference type="GO" id="GO:0090560">
    <property type="term" value="F:2-(3-amino-3-carboxypropyl)histidine synthase activity"/>
    <property type="evidence" value="ECO:0007669"/>
    <property type="project" value="InterPro"/>
</dbReference>
<evidence type="ECO:0000313" key="7">
    <source>
        <dbReference type="EMBL" id="CAD8449496.1"/>
    </source>
</evidence>
<protein>
    <recommendedName>
        <fullName evidence="8">2-(3-amino-3-carboxypropyl)histidine synthase</fullName>
    </recommendedName>
</protein>
<dbReference type="InterPro" id="IPR042263">
    <property type="entry name" value="DPH1/DPH2_1"/>
</dbReference>
<evidence type="ECO:0000256" key="6">
    <source>
        <dbReference type="ARBA" id="ARBA00023014"/>
    </source>
</evidence>
<dbReference type="NCBIfam" id="TIGR00322">
    <property type="entry name" value="diphth2_R"/>
    <property type="match status" value="1"/>
</dbReference>
<dbReference type="EMBL" id="HBEM01014572">
    <property type="protein sequence ID" value="CAD8449496.1"/>
    <property type="molecule type" value="Transcribed_RNA"/>
</dbReference>
<keyword evidence="6" id="KW-0411">Iron-sulfur</keyword>
<proteinExistence type="inferred from homology"/>
<accession>A0A7S0H1E4</accession>
<comment type="similarity">
    <text evidence="3">Belongs to the DPH1/DPH2 family. DPH2 subfamily.</text>
</comment>
<comment type="cofactor">
    <cofactor evidence="1">
        <name>[4Fe-4S] cluster</name>
        <dbReference type="ChEBI" id="CHEBI:49883"/>
    </cofactor>
</comment>
<reference evidence="7" key="1">
    <citation type="submission" date="2021-01" db="EMBL/GenBank/DDBJ databases">
        <authorList>
            <person name="Corre E."/>
            <person name="Pelletier E."/>
            <person name="Niang G."/>
            <person name="Scheremetjew M."/>
            <person name="Finn R."/>
            <person name="Kale V."/>
            <person name="Holt S."/>
            <person name="Cochrane G."/>
            <person name="Meng A."/>
            <person name="Brown T."/>
            <person name="Cohen L."/>
        </authorList>
    </citation>
    <scope>NUCLEOTIDE SEQUENCE</scope>
    <source>
        <strain evidence="7">CCMP2058</strain>
    </source>
</reference>
<gene>
    <name evidence="7" type="ORF">LAMO00422_LOCUS10046</name>
</gene>
<organism evidence="7">
    <name type="scientific">Amorphochlora amoebiformis</name>
    <dbReference type="NCBI Taxonomy" id="1561963"/>
    <lineage>
        <taxon>Eukaryota</taxon>
        <taxon>Sar</taxon>
        <taxon>Rhizaria</taxon>
        <taxon>Cercozoa</taxon>
        <taxon>Chlorarachniophyceae</taxon>
        <taxon>Amorphochlora</taxon>
    </lineage>
</organism>
<evidence type="ECO:0000256" key="4">
    <source>
        <dbReference type="ARBA" id="ARBA00022723"/>
    </source>
</evidence>
<dbReference type="PANTHER" id="PTHR10762:SF2">
    <property type="entry name" value="2-(3-AMINO-3-CARBOXYPROPYL)HISTIDINE SYNTHASE SUBUNIT 2"/>
    <property type="match status" value="1"/>
</dbReference>
<evidence type="ECO:0000256" key="5">
    <source>
        <dbReference type="ARBA" id="ARBA00023004"/>
    </source>
</evidence>
<sequence length="452" mass="50273">MEPLPPPGARGRAVCLLVTFMMICCTPHGWIQAKLWLSVRRVRRRRSSLSRTRILHFLKLRGGNLRARSSEGLELGTWLAPVCNGIKDMATNGSISAPSKKQLRIAVQVPPQLLHLSSQISTHLQSSLSLPSRNIEKIILFVGNGCCLDEMSVSKLNPNLVLQIGNHCNPNLTTSVTTGIPVIHTDGRSDLDIRHLVSAINYTISPKLTQNVSLTLIVDRPYLWAKEEILLQWGAMGRYDVSMRIREPTHTSKLDQDISTEGHEHSKSVVIYVTDHVRPEGSYLAGRIGELSEKGESQVVRHEVLSRYALKSRQFWGAKVYLYAGAGNATQSLIEISENLRQLAISKRFARMQSAKDAEHIGVLLADPALSLTHPEVVGVLETLKRKKVRHHIFSTSKVNPNMLGNFLSVEAWVVFACPEITIKIVTSTQFDKAMITPYELKVAMGECSWSG</sequence>
<evidence type="ECO:0000256" key="1">
    <source>
        <dbReference type="ARBA" id="ARBA00001966"/>
    </source>
</evidence>
<evidence type="ECO:0008006" key="8">
    <source>
        <dbReference type="Google" id="ProtNLM"/>
    </source>
</evidence>
<dbReference type="AlphaFoldDB" id="A0A7S0H1E4"/>
<comment type="pathway">
    <text evidence="2">Protein modification; peptidyl-diphthamide biosynthesis.</text>
</comment>
<dbReference type="Pfam" id="PF01866">
    <property type="entry name" value="Diphthamide_syn"/>
    <property type="match status" value="1"/>
</dbReference>
<dbReference type="GO" id="GO:0017183">
    <property type="term" value="P:protein histidyl modification to diphthamide"/>
    <property type="evidence" value="ECO:0007669"/>
    <property type="project" value="UniProtKB-UniPathway"/>
</dbReference>
<dbReference type="GO" id="GO:0051536">
    <property type="term" value="F:iron-sulfur cluster binding"/>
    <property type="evidence" value="ECO:0007669"/>
    <property type="project" value="UniProtKB-KW"/>
</dbReference>
<dbReference type="UniPathway" id="UPA00559"/>
<evidence type="ECO:0000256" key="3">
    <source>
        <dbReference type="ARBA" id="ARBA00006179"/>
    </source>
</evidence>
<dbReference type="Gene3D" id="3.40.50.11840">
    <property type="entry name" value="Diphthamide synthesis DPH1/DPH2 domain 1"/>
    <property type="match status" value="1"/>
</dbReference>
<dbReference type="InterPro" id="IPR016435">
    <property type="entry name" value="DPH1/DPH2"/>
</dbReference>
<dbReference type="Gene3D" id="3.40.50.11860">
    <property type="entry name" value="Diphthamide synthesis DPH1/DPH2 domain 3"/>
    <property type="match status" value="1"/>
</dbReference>
<evidence type="ECO:0000256" key="2">
    <source>
        <dbReference type="ARBA" id="ARBA00005156"/>
    </source>
</evidence>
<keyword evidence="5" id="KW-0408">Iron</keyword>
<dbReference type="InterPro" id="IPR042265">
    <property type="entry name" value="DPH1/DPH2_3"/>
</dbReference>
<name>A0A7S0H1E4_9EUKA</name>
<dbReference type="PANTHER" id="PTHR10762">
    <property type="entry name" value="DIPHTHAMIDE BIOSYNTHESIS PROTEIN"/>
    <property type="match status" value="1"/>
</dbReference>
<dbReference type="GO" id="GO:0046872">
    <property type="term" value="F:metal ion binding"/>
    <property type="evidence" value="ECO:0007669"/>
    <property type="project" value="UniProtKB-KW"/>
</dbReference>
<dbReference type="FunFam" id="3.40.50.11860:FF:000001">
    <property type="entry name" value="2-(3-amino-3-carboxypropyl)histidine synthase subunit 2"/>
    <property type="match status" value="1"/>
</dbReference>